<dbReference type="Pfam" id="PF09550">
    <property type="entry name" value="Phage_TAC_6"/>
    <property type="match status" value="1"/>
</dbReference>
<name>A0A942IAR8_9HYPH</name>
<sequence>MGEFPWEHAMALGVGVLRLSPKDFWSMTPRELERAMSVHFGRAPAAPKRSEFAALMAAYPDK</sequence>
<proteinExistence type="predicted"/>
<comment type="caution">
    <text evidence="1">The sequence shown here is derived from an EMBL/GenBank/DDBJ whole genome shotgun (WGS) entry which is preliminary data.</text>
</comment>
<dbReference type="InterPro" id="IPR019056">
    <property type="entry name" value="Phage_TAC_6"/>
</dbReference>
<reference evidence="1" key="1">
    <citation type="submission" date="2021-04" db="EMBL/GenBank/DDBJ databases">
        <title>Pseudaminobacter soli sp. nov., isolated from paddy soil contaminated by heavy metals.</title>
        <authorList>
            <person name="Zhang K."/>
        </authorList>
    </citation>
    <scope>NUCLEOTIDE SEQUENCE</scope>
    <source>
        <strain evidence="1">19-2017</strain>
    </source>
</reference>
<gene>
    <name evidence="1" type="ORF">KEU06_19475</name>
</gene>
<protein>
    <submittedName>
        <fullName evidence="1">Phage tail assembly chaperone</fullName>
    </submittedName>
</protein>
<dbReference type="NCBIfam" id="TIGR02216">
    <property type="entry name" value="phage_TIGR02216"/>
    <property type="match status" value="1"/>
</dbReference>
<dbReference type="AlphaFoldDB" id="A0A942IAR8"/>
<organism evidence="1 2">
    <name type="scientific">Pseudaminobacter soli</name>
    <name type="common">ex Zhang et al. 2022</name>
    <dbReference type="NCBI Taxonomy" id="2831468"/>
    <lineage>
        <taxon>Bacteria</taxon>
        <taxon>Pseudomonadati</taxon>
        <taxon>Pseudomonadota</taxon>
        <taxon>Alphaproteobacteria</taxon>
        <taxon>Hyphomicrobiales</taxon>
        <taxon>Phyllobacteriaceae</taxon>
        <taxon>Pseudaminobacter</taxon>
    </lineage>
</organism>
<evidence type="ECO:0000313" key="2">
    <source>
        <dbReference type="Proteomes" id="UP000680348"/>
    </source>
</evidence>
<dbReference type="Proteomes" id="UP000680348">
    <property type="component" value="Unassembled WGS sequence"/>
</dbReference>
<dbReference type="InterPro" id="IPR011739">
    <property type="entry name" value="GTA_rcc01693"/>
</dbReference>
<evidence type="ECO:0000313" key="1">
    <source>
        <dbReference type="EMBL" id="MBS3650796.1"/>
    </source>
</evidence>
<accession>A0A942IAR8</accession>
<keyword evidence="2" id="KW-1185">Reference proteome</keyword>
<dbReference type="EMBL" id="JAGWCR010000010">
    <property type="protein sequence ID" value="MBS3650796.1"/>
    <property type="molecule type" value="Genomic_DNA"/>
</dbReference>